<protein>
    <recommendedName>
        <fullName evidence="3">Transposase IS4-like domain-containing protein</fullName>
    </recommendedName>
</protein>
<dbReference type="PANTHER" id="PTHR34614">
    <property type="match status" value="1"/>
</dbReference>
<dbReference type="AlphaFoldDB" id="A0A523S468"/>
<gene>
    <name evidence="1" type="ORF">E3J84_01250</name>
</gene>
<proteinExistence type="predicted"/>
<evidence type="ECO:0000313" key="2">
    <source>
        <dbReference type="Proteomes" id="UP000316360"/>
    </source>
</evidence>
<evidence type="ECO:0008006" key="3">
    <source>
        <dbReference type="Google" id="ProtNLM"/>
    </source>
</evidence>
<accession>A0A523S468</accession>
<dbReference type="Proteomes" id="UP000316360">
    <property type="component" value="Unassembled WGS sequence"/>
</dbReference>
<name>A0A523S468_UNCAE</name>
<dbReference type="EMBL" id="SOKJ01000062">
    <property type="protein sequence ID" value="TET12629.1"/>
    <property type="molecule type" value="Genomic_DNA"/>
</dbReference>
<organism evidence="1 2">
    <name type="scientific">Aerophobetes bacterium</name>
    <dbReference type="NCBI Taxonomy" id="2030807"/>
    <lineage>
        <taxon>Bacteria</taxon>
        <taxon>Candidatus Aerophobota</taxon>
    </lineage>
</organism>
<sequence>MNVDTNIHFVGALSPSHHKSLIEEANEHMRNISVDGNPIKGYRVRTEIWQLDLTAVVYISEKMRSGQIRGIEQSLKKLFDKLNQLKEQIKAPPKRGRKRTQKNLEDTITSLIASYTPKDLIQWNLRHLTEDTFELNFWIDREQFAFLKERWFGRRILITNRHQWTTEEIILSYHSQSHLEWAFKTIKNPFHLAYTPQYHWTDQKIEIHGFICLLAFLLCIIAYRRAKENAYFRGSPHALIEKLSRIRVATFIESQSKKTRGRYKTTHRLEEMDEDLSALARGMRLTKLKTKTNIPFSVYN</sequence>
<evidence type="ECO:0000313" key="1">
    <source>
        <dbReference type="EMBL" id="TET12629.1"/>
    </source>
</evidence>
<reference evidence="1 2" key="1">
    <citation type="submission" date="2019-03" db="EMBL/GenBank/DDBJ databases">
        <title>Metabolic potential of uncultured bacteria and archaea associated with petroleum seepage in deep-sea sediments.</title>
        <authorList>
            <person name="Dong X."/>
            <person name="Hubert C."/>
        </authorList>
    </citation>
    <scope>NUCLEOTIDE SEQUENCE [LARGE SCALE GENOMIC DNA]</scope>
    <source>
        <strain evidence="1">E44_bin7</strain>
    </source>
</reference>
<comment type="caution">
    <text evidence="1">The sequence shown here is derived from an EMBL/GenBank/DDBJ whole genome shotgun (WGS) entry which is preliminary data.</text>
</comment>
<dbReference type="PANTHER" id="PTHR34614:SF2">
    <property type="entry name" value="TRANSPOSASE IS4-LIKE DOMAIN-CONTAINING PROTEIN"/>
    <property type="match status" value="1"/>
</dbReference>